<keyword evidence="5 10" id="KW-0378">Hydrolase</keyword>
<dbReference type="GO" id="GO:0005829">
    <property type="term" value="C:cytosol"/>
    <property type="evidence" value="ECO:0007669"/>
    <property type="project" value="TreeGrafter"/>
</dbReference>
<comment type="catalytic activity">
    <reaction evidence="9 10">
        <text>XTP + H2O = XMP + diphosphate + H(+)</text>
        <dbReference type="Rhea" id="RHEA:28610"/>
        <dbReference type="ChEBI" id="CHEBI:15377"/>
        <dbReference type="ChEBI" id="CHEBI:15378"/>
        <dbReference type="ChEBI" id="CHEBI:33019"/>
        <dbReference type="ChEBI" id="CHEBI:57464"/>
        <dbReference type="ChEBI" id="CHEBI:61314"/>
        <dbReference type="EC" id="3.6.1.66"/>
    </reaction>
</comment>
<dbReference type="STRING" id="558173.CDOO_10935"/>
<dbReference type="PANTHER" id="PTHR11067">
    <property type="entry name" value="INOSINE TRIPHOSPHATE PYROPHOSPHATASE/HAM1 PROTEIN"/>
    <property type="match status" value="1"/>
</dbReference>
<feature type="binding site" evidence="10">
    <location>
        <position position="72"/>
    </location>
    <ligand>
        <name>Mg(2+)</name>
        <dbReference type="ChEBI" id="CHEBI:18420"/>
    </ligand>
</feature>
<evidence type="ECO:0000256" key="10">
    <source>
        <dbReference type="HAMAP-Rule" id="MF_01405"/>
    </source>
</evidence>
<dbReference type="EMBL" id="CP006764">
    <property type="protein sequence ID" value="AIT61724.1"/>
    <property type="molecule type" value="Genomic_DNA"/>
</dbReference>
<evidence type="ECO:0000313" key="12">
    <source>
        <dbReference type="EMBL" id="AIT61724.1"/>
    </source>
</evidence>
<dbReference type="CDD" id="cd00515">
    <property type="entry name" value="HAM1"/>
    <property type="match status" value="1"/>
</dbReference>
<evidence type="ECO:0000313" key="13">
    <source>
        <dbReference type="Proteomes" id="UP000029914"/>
    </source>
</evidence>
<dbReference type="Gene3D" id="3.90.950.10">
    <property type="match status" value="1"/>
</dbReference>
<comment type="catalytic activity">
    <reaction evidence="10">
        <text>ITP + H2O = IMP + diphosphate + H(+)</text>
        <dbReference type="Rhea" id="RHEA:29399"/>
        <dbReference type="ChEBI" id="CHEBI:15377"/>
        <dbReference type="ChEBI" id="CHEBI:15378"/>
        <dbReference type="ChEBI" id="CHEBI:33019"/>
        <dbReference type="ChEBI" id="CHEBI:58053"/>
        <dbReference type="ChEBI" id="CHEBI:61402"/>
        <dbReference type="EC" id="3.6.1.66"/>
    </reaction>
</comment>
<dbReference type="HOGENOM" id="CLU_082080_0_1_11"/>
<evidence type="ECO:0000256" key="11">
    <source>
        <dbReference type="SAM" id="MobiDB-lite"/>
    </source>
</evidence>
<dbReference type="Proteomes" id="UP000029914">
    <property type="component" value="Chromosome"/>
</dbReference>
<dbReference type="GO" id="GO:0046872">
    <property type="term" value="F:metal ion binding"/>
    <property type="evidence" value="ECO:0007669"/>
    <property type="project" value="UniProtKB-KW"/>
</dbReference>
<dbReference type="AlphaFoldDB" id="A0A097IHX0"/>
<feature type="binding site" evidence="10">
    <location>
        <begin position="188"/>
        <end position="189"/>
    </location>
    <ligand>
        <name>substrate</name>
    </ligand>
</feature>
<evidence type="ECO:0000256" key="4">
    <source>
        <dbReference type="ARBA" id="ARBA00022741"/>
    </source>
</evidence>
<evidence type="ECO:0000256" key="2">
    <source>
        <dbReference type="ARBA" id="ARBA00011738"/>
    </source>
</evidence>
<dbReference type="GO" id="GO:0009117">
    <property type="term" value="P:nucleotide metabolic process"/>
    <property type="evidence" value="ECO:0007669"/>
    <property type="project" value="UniProtKB-KW"/>
</dbReference>
<gene>
    <name evidence="12" type="ORF">CDOO_10935</name>
</gene>
<dbReference type="GO" id="GO:0035870">
    <property type="term" value="F:dITP diphosphatase activity"/>
    <property type="evidence" value="ECO:0007669"/>
    <property type="project" value="UniProtKB-UniRule"/>
</dbReference>
<evidence type="ECO:0000256" key="1">
    <source>
        <dbReference type="ARBA" id="ARBA00008023"/>
    </source>
</evidence>
<comment type="subunit">
    <text evidence="2 10">Homodimer.</text>
</comment>
<feature type="active site" description="Proton acceptor" evidence="10">
    <location>
        <position position="72"/>
    </location>
</feature>
<dbReference type="GO" id="GO:0036220">
    <property type="term" value="F:ITP diphosphatase activity"/>
    <property type="evidence" value="ECO:0007669"/>
    <property type="project" value="UniProtKB-UniRule"/>
</dbReference>
<keyword evidence="7 10" id="KW-0546">Nucleotide metabolism</keyword>
<organism evidence="12 13">
    <name type="scientific">Corynebacterium doosanense CAU 212 = DSM 45436</name>
    <dbReference type="NCBI Taxonomy" id="558173"/>
    <lineage>
        <taxon>Bacteria</taxon>
        <taxon>Bacillati</taxon>
        <taxon>Actinomycetota</taxon>
        <taxon>Actinomycetes</taxon>
        <taxon>Mycobacteriales</taxon>
        <taxon>Corynebacteriaceae</taxon>
        <taxon>Corynebacterium</taxon>
    </lineage>
</organism>
<proteinExistence type="inferred from homology"/>
<dbReference type="eggNOG" id="COG0127">
    <property type="taxonomic scope" value="Bacteria"/>
</dbReference>
<dbReference type="GO" id="GO:0036222">
    <property type="term" value="F:XTP diphosphatase activity"/>
    <property type="evidence" value="ECO:0007669"/>
    <property type="project" value="UniProtKB-UniRule"/>
</dbReference>
<dbReference type="EC" id="3.6.1.66" evidence="10"/>
<comment type="function">
    <text evidence="10">Pyrophosphatase that catalyzes the hydrolysis of nucleoside triphosphates to their monophosphate derivatives, with a high preference for the non-canonical purine nucleotides XTP (xanthosine triphosphate), dITP (deoxyinosine triphosphate) and ITP. Seems to function as a house-cleaning enzyme that removes non-canonical purine nucleotides from the nucleotide pool, thus preventing their incorporation into DNA/RNA and avoiding chromosomal lesions.</text>
</comment>
<comment type="similarity">
    <text evidence="1 10">Belongs to the HAM1 NTPase family.</text>
</comment>
<keyword evidence="13" id="KW-1185">Reference proteome</keyword>
<dbReference type="SUPFAM" id="SSF52972">
    <property type="entry name" value="ITPase-like"/>
    <property type="match status" value="1"/>
</dbReference>
<dbReference type="InterPro" id="IPR002637">
    <property type="entry name" value="RdgB/HAM1"/>
</dbReference>
<dbReference type="RefSeq" id="WP_018020575.1">
    <property type="nucleotide sequence ID" value="NZ_AQUX01000001.1"/>
</dbReference>
<keyword evidence="4 10" id="KW-0547">Nucleotide-binding</keyword>
<evidence type="ECO:0000256" key="8">
    <source>
        <dbReference type="ARBA" id="ARBA00051875"/>
    </source>
</evidence>
<dbReference type="InterPro" id="IPR020922">
    <property type="entry name" value="dITP/XTP_pyrophosphatase"/>
</dbReference>
<keyword evidence="3 10" id="KW-0479">Metal-binding</keyword>
<dbReference type="FunFam" id="3.90.950.10:FF:000001">
    <property type="entry name" value="dITP/XTP pyrophosphatase"/>
    <property type="match status" value="1"/>
</dbReference>
<dbReference type="GO" id="GO:0009146">
    <property type="term" value="P:purine nucleoside triphosphate catabolic process"/>
    <property type="evidence" value="ECO:0007669"/>
    <property type="project" value="UniProtKB-UniRule"/>
</dbReference>
<feature type="binding site" evidence="10">
    <location>
        <position position="73"/>
    </location>
    <ligand>
        <name>substrate</name>
    </ligand>
</feature>
<feature type="binding site" evidence="10">
    <location>
        <begin position="7"/>
        <end position="12"/>
    </location>
    <ligand>
        <name>substrate</name>
    </ligand>
</feature>
<feature type="region of interest" description="Disordered" evidence="11">
    <location>
        <begin position="167"/>
        <end position="187"/>
    </location>
</feature>
<name>A0A097IHX0_9CORY</name>
<dbReference type="HAMAP" id="MF_01405">
    <property type="entry name" value="Non_canon_purine_NTPase"/>
    <property type="match status" value="1"/>
</dbReference>
<accession>A0A097IHX0</accession>
<keyword evidence="6 10" id="KW-0460">Magnesium</keyword>
<dbReference type="InterPro" id="IPR029001">
    <property type="entry name" value="ITPase-like_fam"/>
</dbReference>
<dbReference type="OrthoDB" id="9807456at2"/>
<dbReference type="PANTHER" id="PTHR11067:SF9">
    <property type="entry name" value="INOSINE TRIPHOSPHATE PYROPHOSPHATASE"/>
    <property type="match status" value="1"/>
</dbReference>
<evidence type="ECO:0000256" key="3">
    <source>
        <dbReference type="ARBA" id="ARBA00022723"/>
    </source>
</evidence>
<dbReference type="GO" id="GO:0017111">
    <property type="term" value="F:ribonucleoside triphosphate phosphatase activity"/>
    <property type="evidence" value="ECO:0007669"/>
    <property type="project" value="InterPro"/>
</dbReference>
<dbReference type="Pfam" id="PF01725">
    <property type="entry name" value="Ham1p_like"/>
    <property type="match status" value="1"/>
</dbReference>
<evidence type="ECO:0000256" key="7">
    <source>
        <dbReference type="ARBA" id="ARBA00023080"/>
    </source>
</evidence>
<protein>
    <recommendedName>
        <fullName evidence="10">dITP/XTP pyrophosphatase</fullName>
        <ecNumber evidence="10">3.6.1.66</ecNumber>
    </recommendedName>
    <alternativeName>
        <fullName evidence="10">Non-canonical purine NTP pyrophosphatase</fullName>
    </alternativeName>
    <alternativeName>
        <fullName evidence="10">Non-standard purine NTP pyrophosphatase</fullName>
    </alternativeName>
    <alternativeName>
        <fullName evidence="10">Nucleoside-triphosphate diphosphatase</fullName>
    </alternativeName>
    <alternativeName>
        <fullName evidence="10">Nucleoside-triphosphate pyrophosphatase</fullName>
        <shortName evidence="10">NTPase</shortName>
    </alternativeName>
</protein>
<feature type="binding site" evidence="10">
    <location>
        <position position="183"/>
    </location>
    <ligand>
        <name>substrate</name>
    </ligand>
</feature>
<sequence length="208" mass="21651">MKLLVASNNAKKLAELERILAAHDVTGVELVPLRSVAAYDEPVEDGRTFADNALIKARAGARETGLVTVADDSGLAVEELNGMPGVLSARWSGAHGDDAANNALLLGQMGDVPAERRAAAFVSVCALVTPDGQEFVSEGRWEGRLLREESGANGFGYDPLFVPAEEDAAGTGRSSAELSPQEKDALSHRGKALTGLVGTIAELSANKG</sequence>
<comment type="caution">
    <text evidence="10">Lacks conserved residue(s) required for the propagation of feature annotation.</text>
</comment>
<dbReference type="KEGG" id="cdo:CDOO_10935"/>
<evidence type="ECO:0000256" key="6">
    <source>
        <dbReference type="ARBA" id="ARBA00022842"/>
    </source>
</evidence>
<dbReference type="GO" id="GO:0000166">
    <property type="term" value="F:nucleotide binding"/>
    <property type="evidence" value="ECO:0007669"/>
    <property type="project" value="UniProtKB-KW"/>
</dbReference>
<evidence type="ECO:0000256" key="9">
    <source>
        <dbReference type="ARBA" id="ARBA00052017"/>
    </source>
</evidence>
<comment type="cofactor">
    <cofactor evidence="10">
        <name>Mg(2+)</name>
        <dbReference type="ChEBI" id="CHEBI:18420"/>
    </cofactor>
    <text evidence="10">Binds 1 Mg(2+) ion per subunit.</text>
</comment>
<comment type="catalytic activity">
    <reaction evidence="8 10">
        <text>dITP + H2O = dIMP + diphosphate + H(+)</text>
        <dbReference type="Rhea" id="RHEA:28342"/>
        <dbReference type="ChEBI" id="CHEBI:15377"/>
        <dbReference type="ChEBI" id="CHEBI:15378"/>
        <dbReference type="ChEBI" id="CHEBI:33019"/>
        <dbReference type="ChEBI" id="CHEBI:61194"/>
        <dbReference type="ChEBI" id="CHEBI:61382"/>
        <dbReference type="EC" id="3.6.1.66"/>
    </reaction>
</comment>
<evidence type="ECO:0000256" key="5">
    <source>
        <dbReference type="ARBA" id="ARBA00022801"/>
    </source>
</evidence>
<reference evidence="12 13" key="1">
    <citation type="submission" date="2013-09" db="EMBL/GenBank/DDBJ databases">
        <title>Complete genome sequence of Corynebacterium doosanense CAU 212(T) (=DSM 45436(T)), isolated from activated sludge.</title>
        <authorList>
            <person name="Schaffert L."/>
            <person name="Albersmeier A."/>
            <person name="Kalinowski J."/>
            <person name="Ruckert C."/>
        </authorList>
    </citation>
    <scope>NUCLEOTIDE SEQUENCE [LARGE SCALE GENOMIC DNA]</scope>
    <source>
        <strain evidence="12 13">CAU 212</strain>
    </source>
</reference>
<feature type="binding site" evidence="10">
    <location>
        <begin position="155"/>
        <end position="158"/>
    </location>
    <ligand>
        <name>substrate</name>
    </ligand>
</feature>